<sequence length="164" mass="19324">MFHLKIATKDDKDISIKFIMQARKILFPMLDHSTLPKDLANFEQSYIESDNGCWINYYDEDKLIATIAFVEFDFRFKDLDLDVNKRTVEVLKLYVDPLYRRQGIATLLFNELKKIAKERSIQILYLHTHDFLTGAQKLWEKCGFSVIKKNDSNWATVHMVLELA</sequence>
<proteinExistence type="predicted"/>
<dbReference type="GO" id="GO:0008080">
    <property type="term" value="F:N-acetyltransferase activity"/>
    <property type="evidence" value="ECO:0007669"/>
    <property type="project" value="InterPro"/>
</dbReference>
<keyword evidence="1" id="KW-0808">Transferase</keyword>
<dbReference type="AlphaFoldDB" id="A0A0C5S1J7"/>
<evidence type="ECO:0000259" key="2">
    <source>
        <dbReference type="PROSITE" id="PS51186"/>
    </source>
</evidence>
<dbReference type="PROSITE" id="PS51186">
    <property type="entry name" value="GNAT"/>
    <property type="match status" value="1"/>
</dbReference>
<dbReference type="EMBL" id="CP009770">
    <property type="protein sequence ID" value="AJQ45255.1"/>
    <property type="molecule type" value="Genomic_DNA"/>
</dbReference>
<dbReference type="KEGG" id="ude:JM47_01305"/>
<evidence type="ECO:0000256" key="1">
    <source>
        <dbReference type="ARBA" id="ARBA00022679"/>
    </source>
</evidence>
<dbReference type="InterPro" id="IPR016181">
    <property type="entry name" value="Acyl_CoA_acyltransferase"/>
</dbReference>
<dbReference type="InterPro" id="IPR000182">
    <property type="entry name" value="GNAT_dom"/>
</dbReference>
<gene>
    <name evidence="3" type="ORF">JM47_01305</name>
</gene>
<dbReference type="PANTHER" id="PTHR13947:SF37">
    <property type="entry name" value="LD18367P"/>
    <property type="match status" value="1"/>
</dbReference>
<dbReference type="Gene3D" id="3.40.630.30">
    <property type="match status" value="1"/>
</dbReference>
<organism evidence="3 4">
    <name type="scientific">Ureaplasma diversum</name>
    <dbReference type="NCBI Taxonomy" id="42094"/>
    <lineage>
        <taxon>Bacteria</taxon>
        <taxon>Bacillati</taxon>
        <taxon>Mycoplasmatota</taxon>
        <taxon>Mycoplasmoidales</taxon>
        <taxon>Mycoplasmoidaceae</taxon>
        <taxon>Ureaplasma</taxon>
    </lineage>
</organism>
<dbReference type="RefSeq" id="WP_208895185.1">
    <property type="nucleotide sequence ID" value="NZ_CP009770.1"/>
</dbReference>
<dbReference type="Pfam" id="PF00583">
    <property type="entry name" value="Acetyltransf_1"/>
    <property type="match status" value="1"/>
</dbReference>
<dbReference type="PATRIC" id="fig|42094.4.peg.252"/>
<name>A0A0C5S1J7_9BACT</name>
<evidence type="ECO:0000313" key="3">
    <source>
        <dbReference type="EMBL" id="AJQ45255.1"/>
    </source>
</evidence>
<dbReference type="HOGENOM" id="CLU_098671_1_0_14"/>
<dbReference type="PANTHER" id="PTHR13947">
    <property type="entry name" value="GNAT FAMILY N-ACETYLTRANSFERASE"/>
    <property type="match status" value="1"/>
</dbReference>
<protein>
    <recommendedName>
        <fullName evidence="2">N-acetyltransferase domain-containing protein</fullName>
    </recommendedName>
</protein>
<dbReference type="STRING" id="42094.JM47_01305"/>
<feature type="domain" description="N-acetyltransferase" evidence="2">
    <location>
        <begin position="6"/>
        <end position="164"/>
    </location>
</feature>
<evidence type="ECO:0000313" key="4">
    <source>
        <dbReference type="Proteomes" id="UP000032261"/>
    </source>
</evidence>
<dbReference type="CDD" id="cd04301">
    <property type="entry name" value="NAT_SF"/>
    <property type="match status" value="1"/>
</dbReference>
<accession>A0A0C5S1J7</accession>
<reference evidence="3 4" key="1">
    <citation type="journal article" date="2015" name="Genome Announc.">
        <title>Genome Sequence of Ureaplasma diversum Strain ATCC 49782.</title>
        <authorList>
            <person name="Marques L.M."/>
            <person name="Guimaraes A.M."/>
            <person name="Martins H.B."/>
            <person name="Rezende I.S."/>
            <person name="Barbosa M.S."/>
            <person name="Campos G.B."/>
            <person name="do Nascimento N.C."/>
            <person name="Dos Santos A.P."/>
            <person name="Amorim A.T."/>
            <person name="Santos V.M."/>
            <person name="Messick J.B."/>
            <person name="Timenetsky J."/>
        </authorList>
    </citation>
    <scope>NUCLEOTIDE SEQUENCE [LARGE SCALE GENOMIC DNA]</scope>
    <source>
        <strain evidence="3 4">ATCC 49782</strain>
    </source>
</reference>
<dbReference type="InterPro" id="IPR050769">
    <property type="entry name" value="NAT_camello-type"/>
</dbReference>
<dbReference type="Proteomes" id="UP000032261">
    <property type="component" value="Chromosome"/>
</dbReference>
<dbReference type="SUPFAM" id="SSF55729">
    <property type="entry name" value="Acyl-CoA N-acyltransferases (Nat)"/>
    <property type="match status" value="1"/>
</dbReference>